<keyword evidence="3" id="KW-1185">Reference proteome</keyword>
<sequence>MKTKISIVLFFLVLILAGCNTTIDEEKEQTAQTVEDTFKNTEKNAKEEAGNLSFYLPFGAKIEKESENNVIISKGSDTFILFTNPEEDQKSELLYNMAISDEKNIVQNDSFKEDNRLGYYVINKLPDSEEYELIVGVGGTKLTTQSSLEDLSDHAEMMMEIANSVKQN</sequence>
<keyword evidence="1" id="KW-0732">Signal</keyword>
<dbReference type="AlphaFoldDB" id="A0A0V8HN56"/>
<reference evidence="3" key="1">
    <citation type="submission" date="2016-08" db="EMBL/GenBank/DDBJ databases">
        <authorList>
            <person name="Varghese N."/>
            <person name="Submissions Spin"/>
        </authorList>
    </citation>
    <scope>NUCLEOTIDE SEQUENCE [LARGE SCALE GENOMIC DNA]</scope>
    <source>
        <strain evidence="3">SGD-1123</strain>
    </source>
</reference>
<evidence type="ECO:0000313" key="2">
    <source>
        <dbReference type="EMBL" id="SCB93524.1"/>
    </source>
</evidence>
<feature type="chain" id="PRO_5014527785" description="DUF4367 domain-containing protein" evidence="1">
    <location>
        <begin position="25"/>
        <end position="168"/>
    </location>
</feature>
<organism evidence="2 3">
    <name type="scientific">[Bacillus] enclensis</name>
    <dbReference type="NCBI Taxonomy" id="1402860"/>
    <lineage>
        <taxon>Bacteria</taxon>
        <taxon>Bacillati</taxon>
        <taxon>Bacillota</taxon>
        <taxon>Bacilli</taxon>
        <taxon>Bacillales</taxon>
        <taxon>Bacillaceae</taxon>
        <taxon>Rossellomorea</taxon>
    </lineage>
</organism>
<dbReference type="OrthoDB" id="2450230at2"/>
<protein>
    <recommendedName>
        <fullName evidence="4">DUF4367 domain-containing protein</fullName>
    </recommendedName>
</protein>
<dbReference type="PROSITE" id="PS51257">
    <property type="entry name" value="PROKAR_LIPOPROTEIN"/>
    <property type="match status" value="1"/>
</dbReference>
<dbReference type="Proteomes" id="UP000181997">
    <property type="component" value="Unassembled WGS sequence"/>
</dbReference>
<evidence type="ECO:0000256" key="1">
    <source>
        <dbReference type="SAM" id="SignalP"/>
    </source>
</evidence>
<dbReference type="RefSeq" id="WP_032087308.1">
    <property type="nucleotide sequence ID" value="NZ_FMAU01000001.1"/>
</dbReference>
<name>A0A0V8HN56_9BACI</name>
<feature type="signal peptide" evidence="1">
    <location>
        <begin position="1"/>
        <end position="24"/>
    </location>
</feature>
<accession>A0A0V8HN56</accession>
<evidence type="ECO:0000313" key="3">
    <source>
        <dbReference type="Proteomes" id="UP000181997"/>
    </source>
</evidence>
<dbReference type="EMBL" id="FMAU01000001">
    <property type="protein sequence ID" value="SCB93524.1"/>
    <property type="molecule type" value="Genomic_DNA"/>
</dbReference>
<gene>
    <name evidence="2" type="ORF">GA0061094_1512</name>
</gene>
<evidence type="ECO:0008006" key="4">
    <source>
        <dbReference type="Google" id="ProtNLM"/>
    </source>
</evidence>
<proteinExistence type="predicted"/>